<protein>
    <submittedName>
        <fullName evidence="1">Uncharacterized protein</fullName>
    </submittedName>
</protein>
<organism evidence="1 2">
    <name type="scientific">Pedobacter ginsenosidimutans</name>
    <dbReference type="NCBI Taxonomy" id="687842"/>
    <lineage>
        <taxon>Bacteria</taxon>
        <taxon>Pseudomonadati</taxon>
        <taxon>Bacteroidota</taxon>
        <taxon>Sphingobacteriia</taxon>
        <taxon>Sphingobacteriales</taxon>
        <taxon>Sphingobacteriaceae</taxon>
        <taxon>Pedobacter</taxon>
    </lineage>
</organism>
<gene>
    <name evidence="1" type="ORF">ASU31_07250</name>
</gene>
<sequence>MASCSLKPEIYRSVCNKDIIYRKVEMDKLLINIDMYDGKYVEIKGKYKTGFEESALYAKGFHINSESALWVEYDDFILKCPLISTETKIDLFGKEESFKKMYNKTVILHGRIDAKQRGHLSRYKASIKDITLVIIE</sequence>
<reference evidence="1 2" key="1">
    <citation type="submission" date="2015-11" db="EMBL/GenBank/DDBJ databases">
        <title>Sequence of Pedobacter ginsenosidimutans.</title>
        <authorList>
            <person name="Carson E."/>
            <person name="Keyser V."/>
            <person name="Newman J."/>
            <person name="Miller J."/>
        </authorList>
    </citation>
    <scope>NUCLEOTIDE SEQUENCE [LARGE SCALE GENOMIC DNA]</scope>
    <source>
        <strain evidence="1 2">KACC 14530</strain>
    </source>
</reference>
<dbReference type="AlphaFoldDB" id="A0A0T5VS95"/>
<accession>A0A0T5VS95</accession>
<dbReference type="STRING" id="687842.ASU31_07250"/>
<dbReference type="Proteomes" id="UP000051950">
    <property type="component" value="Unassembled WGS sequence"/>
</dbReference>
<dbReference type="EMBL" id="LMZQ01000004">
    <property type="protein sequence ID" value="KRT16607.1"/>
    <property type="molecule type" value="Genomic_DNA"/>
</dbReference>
<evidence type="ECO:0000313" key="2">
    <source>
        <dbReference type="Proteomes" id="UP000051950"/>
    </source>
</evidence>
<evidence type="ECO:0000313" key="1">
    <source>
        <dbReference type="EMBL" id="KRT16607.1"/>
    </source>
</evidence>
<proteinExistence type="predicted"/>
<keyword evidence="2" id="KW-1185">Reference proteome</keyword>
<comment type="caution">
    <text evidence="1">The sequence shown here is derived from an EMBL/GenBank/DDBJ whole genome shotgun (WGS) entry which is preliminary data.</text>
</comment>
<name>A0A0T5VS95_9SPHI</name>